<dbReference type="EMBL" id="CP047593">
    <property type="protein sequence ID" value="QHI69802.1"/>
    <property type="molecule type" value="Genomic_DNA"/>
</dbReference>
<evidence type="ECO:0000313" key="1">
    <source>
        <dbReference type="EMBL" id="QHI69802.1"/>
    </source>
</evidence>
<dbReference type="GO" id="GO:0004803">
    <property type="term" value="F:transposase activity"/>
    <property type="evidence" value="ECO:0007669"/>
    <property type="project" value="InterPro"/>
</dbReference>
<reference evidence="1 2" key="1">
    <citation type="submission" date="2020-01" db="EMBL/GenBank/DDBJ databases">
        <title>Ponticoccus aerotolerans gen. nov., sp. nov., an anaerobic bacterium and proposal of Ponticoccusceae fam. nov., Ponticoccusles ord. nov. and Ponticoccuse classis nov. in the phylum Kiritimatiellaeota.</title>
        <authorList>
            <person name="Zhou L.Y."/>
            <person name="Du Z.J."/>
        </authorList>
    </citation>
    <scope>NUCLEOTIDE SEQUENCE [LARGE SCALE GENOMIC DNA]</scope>
    <source>
        <strain evidence="1 2">S-5007</strain>
    </source>
</reference>
<organism evidence="1 2">
    <name type="scientific">Tichowtungia aerotolerans</name>
    <dbReference type="NCBI Taxonomy" id="2697043"/>
    <lineage>
        <taxon>Bacteria</taxon>
        <taxon>Pseudomonadati</taxon>
        <taxon>Kiritimatiellota</taxon>
        <taxon>Tichowtungiia</taxon>
        <taxon>Tichowtungiales</taxon>
        <taxon>Tichowtungiaceae</taxon>
        <taxon>Tichowtungia</taxon>
    </lineage>
</organism>
<dbReference type="AlphaFoldDB" id="A0A6P1M705"/>
<name>A0A6P1M705_9BACT</name>
<dbReference type="InterPro" id="IPR002514">
    <property type="entry name" value="Transposase_8"/>
</dbReference>
<dbReference type="Pfam" id="PF01527">
    <property type="entry name" value="HTH_Tnp_1"/>
    <property type="match status" value="1"/>
</dbReference>
<dbReference type="KEGG" id="taer:GT409_10185"/>
<dbReference type="GO" id="GO:0006313">
    <property type="term" value="P:DNA transposition"/>
    <property type="evidence" value="ECO:0007669"/>
    <property type="project" value="InterPro"/>
</dbReference>
<sequence>MKRKKYTEEQVVYALKQAENGEKIAELCRRWESARPCFTTGGRNTKDRALESLFIGYCLF</sequence>
<keyword evidence="2" id="KW-1185">Reference proteome</keyword>
<protein>
    <recommendedName>
        <fullName evidence="3">Transposase</fullName>
    </recommendedName>
</protein>
<dbReference type="Proteomes" id="UP000464954">
    <property type="component" value="Chromosome"/>
</dbReference>
<dbReference type="GO" id="GO:0003677">
    <property type="term" value="F:DNA binding"/>
    <property type="evidence" value="ECO:0007669"/>
    <property type="project" value="InterPro"/>
</dbReference>
<accession>A0A6P1M705</accession>
<evidence type="ECO:0008006" key="3">
    <source>
        <dbReference type="Google" id="ProtNLM"/>
    </source>
</evidence>
<proteinExistence type="predicted"/>
<evidence type="ECO:0000313" key="2">
    <source>
        <dbReference type="Proteomes" id="UP000464954"/>
    </source>
</evidence>
<gene>
    <name evidence="1" type="ORF">GT409_10185</name>
</gene>